<dbReference type="PROSITE" id="PS51684">
    <property type="entry name" value="SAM_MT_TRM5_TYW2"/>
    <property type="match status" value="1"/>
</dbReference>
<dbReference type="Gene3D" id="3.40.50.150">
    <property type="entry name" value="Vaccinia Virus protein VP39"/>
    <property type="match status" value="2"/>
</dbReference>
<comment type="catalytic activity">
    <reaction evidence="6">
        <text>4-demethylwyosine(37) in tRNA(Phe) + S-adenosyl-L-methionine = 4-demethyl-7-[(3S)-3-amino-3-carboxypropyl]wyosine(37) in tRNA(Phe) + S-methyl-5'-thioadenosine + H(+)</text>
        <dbReference type="Rhea" id="RHEA:36355"/>
        <dbReference type="Rhea" id="RHEA-COMP:10164"/>
        <dbReference type="Rhea" id="RHEA-COMP:10378"/>
        <dbReference type="ChEBI" id="CHEBI:15378"/>
        <dbReference type="ChEBI" id="CHEBI:17509"/>
        <dbReference type="ChEBI" id="CHEBI:59789"/>
        <dbReference type="ChEBI" id="CHEBI:64315"/>
        <dbReference type="ChEBI" id="CHEBI:73550"/>
        <dbReference type="EC" id="2.5.1.114"/>
    </reaction>
</comment>
<dbReference type="GO" id="GO:0102522">
    <property type="term" value="F:tRNA 4-demethylwyosine alpha-amino-alpha-carboxypropyltransferase activity"/>
    <property type="evidence" value="ECO:0007669"/>
    <property type="project" value="UniProtKB-EC"/>
</dbReference>
<dbReference type="GO" id="GO:0008175">
    <property type="term" value="F:tRNA methyltransferase activity"/>
    <property type="evidence" value="ECO:0007669"/>
    <property type="project" value="TreeGrafter"/>
</dbReference>
<name>A0AA89C1V9_PINIB</name>
<keyword evidence="3" id="KW-0808">Transferase</keyword>
<comment type="caution">
    <text evidence="8">The sequence shown here is derived from an EMBL/GenBank/DDBJ whole genome shotgun (WGS) entry which is preliminary data.</text>
</comment>
<dbReference type="GO" id="GO:0031591">
    <property type="term" value="P:wybutosine biosynthetic process"/>
    <property type="evidence" value="ECO:0007669"/>
    <property type="project" value="TreeGrafter"/>
</dbReference>
<dbReference type="GO" id="GO:0030488">
    <property type="term" value="P:tRNA methylation"/>
    <property type="evidence" value="ECO:0007669"/>
    <property type="project" value="TreeGrafter"/>
</dbReference>
<dbReference type="PANTHER" id="PTHR23245:SF25">
    <property type="entry name" value="TRNA WYBUTOSINE-SYNTHESIZING PROTEIN 2 HOMOLOG"/>
    <property type="match status" value="1"/>
</dbReference>
<dbReference type="InterPro" id="IPR056744">
    <property type="entry name" value="TRM5/TYW2-like_N"/>
</dbReference>
<gene>
    <name evidence="8" type="ORF">FSP39_015160</name>
</gene>
<evidence type="ECO:0000256" key="3">
    <source>
        <dbReference type="ARBA" id="ARBA00022679"/>
    </source>
</evidence>
<dbReference type="InterPro" id="IPR030382">
    <property type="entry name" value="MeTrfase_TRM5/TYW2"/>
</dbReference>
<evidence type="ECO:0000256" key="1">
    <source>
        <dbReference type="ARBA" id="ARBA00004797"/>
    </source>
</evidence>
<dbReference type="GO" id="GO:0005737">
    <property type="term" value="C:cytoplasm"/>
    <property type="evidence" value="ECO:0007669"/>
    <property type="project" value="TreeGrafter"/>
</dbReference>
<dbReference type="InterPro" id="IPR029063">
    <property type="entry name" value="SAM-dependent_MTases_sf"/>
</dbReference>
<protein>
    <recommendedName>
        <fullName evidence="2">tRNA(Phe) (4-demethylwyosine(37)-C(7)) aminocarboxypropyltransferase</fullName>
        <ecNumber evidence="2">2.5.1.114</ecNumber>
    </recommendedName>
</protein>
<keyword evidence="5" id="KW-0819">tRNA processing</keyword>
<dbReference type="Pfam" id="PF25133">
    <property type="entry name" value="TYW2_N_2"/>
    <property type="match status" value="1"/>
</dbReference>
<evidence type="ECO:0000259" key="7">
    <source>
        <dbReference type="PROSITE" id="PS51684"/>
    </source>
</evidence>
<dbReference type="PANTHER" id="PTHR23245">
    <property type="entry name" value="TRNA METHYLTRANSFERASE"/>
    <property type="match status" value="1"/>
</dbReference>
<proteinExistence type="predicted"/>
<feature type="non-terminal residue" evidence="8">
    <location>
        <position position="1"/>
    </location>
</feature>
<accession>A0AA89C1V9</accession>
<dbReference type="Proteomes" id="UP001186944">
    <property type="component" value="Unassembled WGS sequence"/>
</dbReference>
<evidence type="ECO:0000256" key="5">
    <source>
        <dbReference type="ARBA" id="ARBA00022694"/>
    </source>
</evidence>
<sequence>REILKRENYLDRNRRTCKLDEDRLAIPVKPKDENSSHKELCVRHISDILKMHGNLTDLLVEISYEDVPLSKAKLLQKKRSQLAEKLETFVKENNGRWSTDLEKDVPTAWEKHGDLVLIPQKYFSSPVWTQYAPACWEIVAQHLGVRRLAIKQTISNDGYRTPNVRFLLGDTGWVQHIDNGIKYNYDVTKCMFSAGNITEKLRVAGFDCSGETVLDLYAGIGYFTLPYLVHAKAAFVHACEWNPDSVEALRNNLKINNVSDRCQIHAGDNRQFQLTDFADRVNLGLIPSSEEGWPIACRALKSSSGGILHIHSNVERKARRKCGSVGDNSSSEVECCEETTLDDRPKNSGNKAVTESIDPDAYHNCPESEECSTAQISLTHRDFSSSHKFNNHKDNKESTYVPCSEWLMWAEQTAATVKEILQDKHPETEWCTGILHIEHVKSYAPHIDHLVLDLHCQPLKK</sequence>
<feature type="domain" description="SAM-dependent methyltransferase TRM5/TYW2-type" evidence="7">
    <location>
        <begin position="109"/>
        <end position="458"/>
    </location>
</feature>
<keyword evidence="4" id="KW-0949">S-adenosyl-L-methionine</keyword>
<dbReference type="Gene3D" id="3.30.300.110">
    <property type="entry name" value="Met-10+ protein-like domains"/>
    <property type="match status" value="1"/>
</dbReference>
<reference evidence="8" key="1">
    <citation type="submission" date="2019-08" db="EMBL/GenBank/DDBJ databases">
        <title>The improved chromosome-level genome for the pearl oyster Pinctada fucata martensii using PacBio sequencing and Hi-C.</title>
        <authorList>
            <person name="Zheng Z."/>
        </authorList>
    </citation>
    <scope>NUCLEOTIDE SEQUENCE</scope>
    <source>
        <strain evidence="8">ZZ-2019</strain>
        <tissue evidence="8">Adductor muscle</tissue>
    </source>
</reference>
<comment type="pathway">
    <text evidence="1">tRNA modification; wybutosine-tRNA(Phe) biosynthesis.</text>
</comment>
<organism evidence="8 9">
    <name type="scientific">Pinctada imbricata</name>
    <name type="common">Atlantic pearl-oyster</name>
    <name type="synonym">Pinctada martensii</name>
    <dbReference type="NCBI Taxonomy" id="66713"/>
    <lineage>
        <taxon>Eukaryota</taxon>
        <taxon>Metazoa</taxon>
        <taxon>Spiralia</taxon>
        <taxon>Lophotrochozoa</taxon>
        <taxon>Mollusca</taxon>
        <taxon>Bivalvia</taxon>
        <taxon>Autobranchia</taxon>
        <taxon>Pteriomorphia</taxon>
        <taxon>Pterioida</taxon>
        <taxon>Pterioidea</taxon>
        <taxon>Pteriidae</taxon>
        <taxon>Pinctada</taxon>
    </lineage>
</organism>
<keyword evidence="9" id="KW-1185">Reference proteome</keyword>
<evidence type="ECO:0000256" key="2">
    <source>
        <dbReference type="ARBA" id="ARBA00012265"/>
    </source>
</evidence>
<dbReference type="EMBL" id="VSWD01000005">
    <property type="protein sequence ID" value="KAK3102946.1"/>
    <property type="molecule type" value="Genomic_DNA"/>
</dbReference>
<dbReference type="InterPro" id="IPR056743">
    <property type="entry name" value="TRM5-TYW2-like_MTfase"/>
</dbReference>
<dbReference type="SUPFAM" id="SSF53335">
    <property type="entry name" value="S-adenosyl-L-methionine-dependent methyltransferases"/>
    <property type="match status" value="1"/>
</dbReference>
<dbReference type="CDD" id="cd02440">
    <property type="entry name" value="AdoMet_MTases"/>
    <property type="match status" value="1"/>
</dbReference>
<dbReference type="Pfam" id="PF02475">
    <property type="entry name" value="TRM5-TYW2_MTfase"/>
    <property type="match status" value="1"/>
</dbReference>
<evidence type="ECO:0000313" key="9">
    <source>
        <dbReference type="Proteomes" id="UP001186944"/>
    </source>
</evidence>
<dbReference type="EC" id="2.5.1.114" evidence="2"/>
<evidence type="ECO:0000313" key="8">
    <source>
        <dbReference type="EMBL" id="KAK3102946.1"/>
    </source>
</evidence>
<evidence type="ECO:0000256" key="4">
    <source>
        <dbReference type="ARBA" id="ARBA00022691"/>
    </source>
</evidence>
<dbReference type="AlphaFoldDB" id="A0AA89C1V9"/>
<evidence type="ECO:0000256" key="6">
    <source>
        <dbReference type="ARBA" id="ARBA00049400"/>
    </source>
</evidence>